<dbReference type="CDD" id="cd01422">
    <property type="entry name" value="MGS"/>
    <property type="match status" value="1"/>
</dbReference>
<name>A0A6J6AGI2_9ZZZZ</name>
<dbReference type="SUPFAM" id="SSF52335">
    <property type="entry name" value="Methylglyoxal synthase-like"/>
    <property type="match status" value="1"/>
</dbReference>
<dbReference type="SMART" id="SM00851">
    <property type="entry name" value="MGS"/>
    <property type="match status" value="1"/>
</dbReference>
<organism evidence="2">
    <name type="scientific">freshwater metagenome</name>
    <dbReference type="NCBI Taxonomy" id="449393"/>
    <lineage>
        <taxon>unclassified sequences</taxon>
        <taxon>metagenomes</taxon>
        <taxon>ecological metagenomes</taxon>
    </lineage>
</organism>
<evidence type="ECO:0000313" key="3">
    <source>
        <dbReference type="EMBL" id="CAB4680623.1"/>
    </source>
</evidence>
<dbReference type="GO" id="GO:0005829">
    <property type="term" value="C:cytosol"/>
    <property type="evidence" value="ECO:0007669"/>
    <property type="project" value="TreeGrafter"/>
</dbReference>
<dbReference type="GO" id="GO:0019242">
    <property type="term" value="P:methylglyoxal biosynthetic process"/>
    <property type="evidence" value="ECO:0007669"/>
    <property type="project" value="InterPro"/>
</dbReference>
<evidence type="ECO:0000259" key="1">
    <source>
        <dbReference type="PROSITE" id="PS51855"/>
    </source>
</evidence>
<dbReference type="NCBIfam" id="NF003559">
    <property type="entry name" value="PRK05234.1"/>
    <property type="match status" value="1"/>
</dbReference>
<evidence type="ECO:0000313" key="4">
    <source>
        <dbReference type="EMBL" id="CAB5047541.1"/>
    </source>
</evidence>
<dbReference type="EMBL" id="CAETWZ010000050">
    <property type="protein sequence ID" value="CAB4367871.1"/>
    <property type="molecule type" value="Genomic_DNA"/>
</dbReference>
<dbReference type="InterPro" id="IPR004363">
    <property type="entry name" value="Methylgl_synth"/>
</dbReference>
<dbReference type="PROSITE" id="PS01335">
    <property type="entry name" value="METHYLGLYOXAL_SYNTH"/>
    <property type="match status" value="1"/>
</dbReference>
<evidence type="ECO:0000313" key="2">
    <source>
        <dbReference type="EMBL" id="CAB4367871.1"/>
    </source>
</evidence>
<dbReference type="InterPro" id="IPR018148">
    <property type="entry name" value="Methylglyoxal_synth_AS"/>
</dbReference>
<dbReference type="PROSITE" id="PS51855">
    <property type="entry name" value="MGS"/>
    <property type="match status" value="1"/>
</dbReference>
<reference evidence="2" key="1">
    <citation type="submission" date="2020-05" db="EMBL/GenBank/DDBJ databases">
        <authorList>
            <person name="Chiriac C."/>
            <person name="Salcher M."/>
            <person name="Ghai R."/>
            <person name="Kavagutti S V."/>
        </authorList>
    </citation>
    <scope>NUCLEOTIDE SEQUENCE</scope>
</reference>
<dbReference type="InterPro" id="IPR011607">
    <property type="entry name" value="MGS-like_dom"/>
</dbReference>
<dbReference type="PANTHER" id="PTHR30492:SF0">
    <property type="entry name" value="METHYLGLYOXAL SYNTHASE"/>
    <property type="match status" value="1"/>
</dbReference>
<protein>
    <submittedName>
        <fullName evidence="2">Unannotated protein</fullName>
    </submittedName>
</protein>
<dbReference type="EMBL" id="CAFBQH010000024">
    <property type="protein sequence ID" value="CAB5047541.1"/>
    <property type="molecule type" value="Genomic_DNA"/>
</dbReference>
<dbReference type="AlphaFoldDB" id="A0A6J6AGI2"/>
<feature type="domain" description="MGS-like" evidence="1">
    <location>
        <begin position="8"/>
        <end position="147"/>
    </location>
</feature>
<gene>
    <name evidence="3" type="ORF">UFOPK2334_01144</name>
    <name evidence="2" type="ORF">UFOPK4179_00663</name>
    <name evidence="4" type="ORF">UFOPK4293_00545</name>
</gene>
<dbReference type="GO" id="GO:0008929">
    <property type="term" value="F:methylglyoxal synthase activity"/>
    <property type="evidence" value="ECO:0007669"/>
    <property type="project" value="InterPro"/>
</dbReference>
<dbReference type="InterPro" id="IPR036914">
    <property type="entry name" value="MGS-like_dom_sf"/>
</dbReference>
<dbReference type="HAMAP" id="MF_00549">
    <property type="entry name" value="Methylglyoxal_synth"/>
    <property type="match status" value="1"/>
</dbReference>
<dbReference type="NCBIfam" id="TIGR00160">
    <property type="entry name" value="MGSA"/>
    <property type="match status" value="1"/>
</dbReference>
<dbReference type="EMBL" id="CAEZXA010000110">
    <property type="protein sequence ID" value="CAB4680623.1"/>
    <property type="molecule type" value="Genomic_DNA"/>
</dbReference>
<dbReference type="Pfam" id="PF02142">
    <property type="entry name" value="MGS"/>
    <property type="match status" value="1"/>
</dbReference>
<dbReference type="PANTHER" id="PTHR30492">
    <property type="entry name" value="METHYLGLYOXAL SYNTHASE"/>
    <property type="match status" value="1"/>
</dbReference>
<accession>A0A6J6AGI2</accession>
<dbReference type="Gene3D" id="3.40.50.1380">
    <property type="entry name" value="Methylglyoxal synthase-like domain"/>
    <property type="match status" value="1"/>
</dbReference>
<sequence>MAVSKVEMAVPAKKTIALVAHDNMKDELLEWVSAHKSELAHHTLVGTGTTGRLVNEQTGLEVERLRSGPLGGDQQIGARISEGEVDVLLFFWDPLEPQPHDPDIKALLRIAVVWNIPVACNRASADFIMSSPHMDIAYVRRVPSHDR</sequence>
<dbReference type="PIRSF" id="PIRSF006614">
    <property type="entry name" value="Methylglyox_syn"/>
    <property type="match status" value="1"/>
</dbReference>
<proteinExistence type="inferred from homology"/>